<keyword evidence="2" id="KW-0732">Signal</keyword>
<name>A0A5S3XRH0_9GAMM</name>
<accession>A0A5S3XRH0</accession>
<evidence type="ECO:0000313" key="4">
    <source>
        <dbReference type="EMBL" id="TMP40965.1"/>
    </source>
</evidence>
<evidence type="ECO:0000313" key="5">
    <source>
        <dbReference type="EMBL" id="TMP60373.1"/>
    </source>
</evidence>
<dbReference type="InterPro" id="IPR014784">
    <property type="entry name" value="Cu2_ascorb_mOase-like_C"/>
</dbReference>
<dbReference type="InterPro" id="IPR015196">
    <property type="entry name" value="PngaseF_N"/>
</dbReference>
<dbReference type="GO" id="GO:0016715">
    <property type="term" value="F:oxidoreductase activity, acting on paired donors, with incorporation or reduction of molecular oxygen, reduced ascorbate as one donor, and incorporation of one atom of oxygen"/>
    <property type="evidence" value="ECO:0007669"/>
    <property type="project" value="InterPro"/>
</dbReference>
<dbReference type="SUPFAM" id="SSF49742">
    <property type="entry name" value="PHM/PNGase F"/>
    <property type="match status" value="1"/>
</dbReference>
<dbReference type="InterPro" id="IPR015197">
    <property type="entry name" value="PngaseF_C"/>
</dbReference>
<protein>
    <recommendedName>
        <fullName evidence="3">Peptide-N-glycosidase F N-terminal domain-containing protein</fullName>
    </recommendedName>
</protein>
<dbReference type="Proteomes" id="UP000305730">
    <property type="component" value="Unassembled WGS sequence"/>
</dbReference>
<evidence type="ECO:0000313" key="6">
    <source>
        <dbReference type="Proteomes" id="UP000305730"/>
    </source>
</evidence>
<dbReference type="Proteomes" id="UP000307706">
    <property type="component" value="Unassembled WGS sequence"/>
</dbReference>
<keyword evidence="6" id="KW-1185">Reference proteome</keyword>
<evidence type="ECO:0000256" key="2">
    <source>
        <dbReference type="SAM" id="SignalP"/>
    </source>
</evidence>
<dbReference type="Gene3D" id="2.60.120.230">
    <property type="match status" value="2"/>
</dbReference>
<gene>
    <name evidence="5" type="ORF">CWB96_06580</name>
    <name evidence="4" type="ORF">CWB97_16555</name>
</gene>
<organism evidence="5 7">
    <name type="scientific">Pseudoalteromonas citrea</name>
    <dbReference type="NCBI Taxonomy" id="43655"/>
    <lineage>
        <taxon>Bacteria</taxon>
        <taxon>Pseudomonadati</taxon>
        <taxon>Pseudomonadota</taxon>
        <taxon>Gammaproteobacteria</taxon>
        <taxon>Alteromonadales</taxon>
        <taxon>Pseudoalteromonadaceae</taxon>
        <taxon>Pseudoalteromonas</taxon>
    </lineage>
</organism>
<reference evidence="7" key="2">
    <citation type="submission" date="2019-06" db="EMBL/GenBank/DDBJ databases">
        <title>Co-occurence of chitin degradation, pigmentation and bioactivity in marine Pseudoalteromonas.</title>
        <authorList>
            <person name="Sonnenschein E.C."/>
            <person name="Bech P.K."/>
        </authorList>
    </citation>
    <scope>NUCLEOTIDE SEQUENCE [LARGE SCALE GENOMIC DNA]</scope>
    <source>
        <strain evidence="7">S2231</strain>
    </source>
</reference>
<dbReference type="Pfam" id="PF09113">
    <property type="entry name" value="N-glycanase_C"/>
    <property type="match status" value="1"/>
</dbReference>
<evidence type="ECO:0000313" key="7">
    <source>
        <dbReference type="Proteomes" id="UP000307706"/>
    </source>
</evidence>
<reference evidence="5" key="3">
    <citation type="submission" date="2019-09" db="EMBL/GenBank/DDBJ databases">
        <title>Co-occurence of chitin degradation, pigmentation and bioactivity in marine Pseudoalteromonas.</title>
        <authorList>
            <person name="Sonnenschein E.C."/>
            <person name="Bech P.K."/>
        </authorList>
    </citation>
    <scope>NUCLEOTIDE SEQUENCE</scope>
    <source>
        <strain evidence="5">S2231</strain>
        <strain evidence="4 6">S2233</strain>
    </source>
</reference>
<dbReference type="EMBL" id="PNCL01000025">
    <property type="protein sequence ID" value="TMP60373.1"/>
    <property type="molecule type" value="Genomic_DNA"/>
</dbReference>
<sequence>MTLIKYALFYSILAICSHKVLALHAASQTELISYQSFTQHGDHSYAIALPSEANLEQQQFLEVELGCAAQGCSNWDYTVRFEWLKEGERYELGRLITPYAGYMQRGMHGFDRTWSRKYLFDISHLAPVLKGEGVLNAHYGGWGAKKSAFGFSAKLLARGAVTRKVHRVIPVYYSQPAGWPYKTADEFAHYLPKKDLTFTVDDMEAELKVIVSAHGHALSYDNPAQQAQLCGEWCERYFDVVYNAHLVERTALWRTDCDQSATFPQGGTYIYARANWCPGEIVAPFTYSLDTQQPQSTLDIDWQSFSWQPSQYGSDAPRYIVSAVLTTYDAITVDTDLAVEQILTPNSDIDSRLNQSCADVTVAVRNQGQTVINHIEFTYGVTQQHPFTWQGELHPNERQVVQLPARFWGAFLTRESEHDGTRNNSTR</sequence>
<dbReference type="EMBL" id="PNCK01000065">
    <property type="protein sequence ID" value="TMP40965.1"/>
    <property type="molecule type" value="Genomic_DNA"/>
</dbReference>
<feature type="signal peptide" evidence="2">
    <location>
        <begin position="1"/>
        <end position="25"/>
    </location>
</feature>
<evidence type="ECO:0000256" key="1">
    <source>
        <dbReference type="ARBA" id="ARBA00023157"/>
    </source>
</evidence>
<dbReference type="RefSeq" id="WP_138597846.1">
    <property type="nucleotide sequence ID" value="NZ_PNCK01000065.1"/>
</dbReference>
<evidence type="ECO:0000259" key="3">
    <source>
        <dbReference type="SMART" id="SM01290"/>
    </source>
</evidence>
<feature type="chain" id="PRO_5024274879" description="Peptide-N-glycosidase F N-terminal domain-containing protein" evidence="2">
    <location>
        <begin position="26"/>
        <end position="427"/>
    </location>
</feature>
<proteinExistence type="predicted"/>
<keyword evidence="1" id="KW-1015">Disulfide bond</keyword>
<dbReference type="AlphaFoldDB" id="A0A5S3XRH0"/>
<feature type="domain" description="Peptide-N-glycosidase F N-terminal" evidence="3">
    <location>
        <begin position="33"/>
        <end position="159"/>
    </location>
</feature>
<dbReference type="InterPro" id="IPR008977">
    <property type="entry name" value="PHM/PNGase_F_dom_sf"/>
</dbReference>
<dbReference type="OrthoDB" id="6281169at2"/>
<comment type="caution">
    <text evidence="5">The sequence shown here is derived from an EMBL/GenBank/DDBJ whole genome shotgun (WGS) entry which is preliminary data.</text>
</comment>
<dbReference type="SMART" id="SM01290">
    <property type="entry name" value="N-glycanase_N"/>
    <property type="match status" value="1"/>
</dbReference>
<reference evidence="5 7" key="1">
    <citation type="submission" date="2017-12" db="EMBL/GenBank/DDBJ databases">
        <authorList>
            <person name="Paulsen S."/>
            <person name="Gram L.K."/>
        </authorList>
    </citation>
    <scope>NUCLEOTIDE SEQUENCE [LARGE SCALE GENOMIC DNA]</scope>
    <source>
        <strain evidence="5 7">S2231</strain>
        <strain evidence="4">S2233</strain>
    </source>
</reference>